<evidence type="ECO:0000259" key="1">
    <source>
        <dbReference type="Pfam" id="PF06276"/>
    </source>
</evidence>
<name>A0ABU4QDS7_9GAMM</name>
<dbReference type="NCBIfam" id="TIGR03951">
    <property type="entry name" value="Fe_III_red_FhuF"/>
    <property type="match status" value="1"/>
</dbReference>
<keyword evidence="3" id="KW-1185">Reference proteome</keyword>
<proteinExistence type="predicted"/>
<dbReference type="RefSeq" id="WP_162206258.1">
    <property type="nucleotide sequence ID" value="NZ_JAVMLI010000001.1"/>
</dbReference>
<dbReference type="Proteomes" id="UP001272773">
    <property type="component" value="Unassembled WGS sequence"/>
</dbReference>
<dbReference type="GeneID" id="88624714"/>
<dbReference type="PRINTS" id="PR01714">
    <property type="entry name" value="2FE2SRDCTASE"/>
</dbReference>
<reference evidence="2 3" key="1">
    <citation type="submission" date="2023-11" db="EMBL/GenBank/DDBJ databases">
        <title>MicrobeMod: A computational toolkit for identifying prokaryotic methylation and restriction-modification with nanopore sequencing.</title>
        <authorList>
            <person name="Crits-Christoph A."/>
            <person name="Kang S.C."/>
            <person name="Lee H."/>
            <person name="Ostrov N."/>
        </authorList>
    </citation>
    <scope>NUCLEOTIDE SEQUENCE [LARGE SCALE GENOMIC DNA]</scope>
    <source>
        <strain evidence="2 3">ATCC BAA-2732</strain>
    </source>
</reference>
<organism evidence="2 3">
    <name type="scientific">Shewanella indica</name>
    <dbReference type="NCBI Taxonomy" id="768528"/>
    <lineage>
        <taxon>Bacteria</taxon>
        <taxon>Pseudomonadati</taxon>
        <taxon>Pseudomonadota</taxon>
        <taxon>Gammaproteobacteria</taxon>
        <taxon>Alteromonadales</taxon>
        <taxon>Shewanellaceae</taxon>
        <taxon>Shewanella</taxon>
    </lineage>
</organism>
<gene>
    <name evidence="2" type="primary">fhuF</name>
    <name evidence="2" type="ORF">SIL79_14360</name>
</gene>
<feature type="domain" description="Aerobactin siderophore biosynthesis IucA/IucC-like C-terminal" evidence="1">
    <location>
        <begin position="81"/>
        <end position="219"/>
    </location>
</feature>
<comment type="caution">
    <text evidence="2">The sequence shown here is derived from an EMBL/GenBank/DDBJ whole genome shotgun (WGS) entry which is preliminary data.</text>
</comment>
<dbReference type="EMBL" id="JAWXXR010000001">
    <property type="protein sequence ID" value="MDX6017505.1"/>
    <property type="molecule type" value="Genomic_DNA"/>
</dbReference>
<protein>
    <submittedName>
        <fullName evidence="2">Siderophore-iron reductase FhuF</fullName>
    </submittedName>
</protein>
<sequence length="284" mass="31978">MGMSIASELNQLLAQKAAFYGEHFKAIESLEQLPQEAISLNSVLSQAYYPALLQQFALSYQAKVSTTCATKPEIDARALHSMWSQWFFGLQLPPLLLWLFASQPGSALNRAITSAACSDNWYLEPFDNGRAETFYLLLDADVSHPAPAGQLASWESLLERLLIPIVERLAALGPVPSKLHFSHQAYIVHWYLGELSLPVSWRKQLIREMFEQAELQPRTHVTPIVHPFWRKLRLKQQQSPRIACCLRHKLPCTPMCADCPLDKNRRRKGGSCGKDTSKSCVCSA</sequence>
<dbReference type="InterPro" id="IPR008090">
    <property type="entry name" value="Fe_iron_reduct"/>
</dbReference>
<evidence type="ECO:0000313" key="3">
    <source>
        <dbReference type="Proteomes" id="UP001272773"/>
    </source>
</evidence>
<dbReference type="Pfam" id="PF06276">
    <property type="entry name" value="FhuF"/>
    <property type="match status" value="1"/>
</dbReference>
<evidence type="ECO:0000313" key="2">
    <source>
        <dbReference type="EMBL" id="MDX6017505.1"/>
    </source>
</evidence>
<dbReference type="InterPro" id="IPR022770">
    <property type="entry name" value="IucA/IucC-like_C"/>
</dbReference>
<accession>A0ABU4QDS7</accession>